<comment type="similarity">
    <text evidence="1">Belongs to the LytR/CpsA/Psr (LCP) family.</text>
</comment>
<evidence type="ECO:0000256" key="1">
    <source>
        <dbReference type="ARBA" id="ARBA00006068"/>
    </source>
</evidence>
<sequence>MQIFRKVLVGVLALGIVLVTAATAYAAHLYNTTSTTFDDISKTISRKTDMRTEDVSIEDSEPFSILLMGIDTGALGRTEQGRSDSMMVVTVNPKTKQSTIVSLDRDILTNIVGYEPNGTAYFDKLNHAYAFGSVDMAMDTIESLLDIPLDHYVSINMEGLSDLIDAVGGIEVDNKIDFTLDGVHVPVGKQKLNGKTGLAYSRMRHEDPEGDIGRQKRQREVVEKILRKVLSMDSITNYQKILNAVKKNVLTDLSFNEMLTIGKNYTAAFDTVKSYQLQGESQTINEVYYQILGVNELLSIQNILKKQLNLSESSKLVINQDFYYSSNGLLGDQFYDDTDYNQVAEAPYEYGDKSTNTSTSSTENATDDSDEVADNTNQ</sequence>
<dbReference type="EMBL" id="JBHUMO010000043">
    <property type="protein sequence ID" value="MFD2729119.1"/>
    <property type="molecule type" value="Genomic_DNA"/>
</dbReference>
<reference evidence="6" key="1">
    <citation type="journal article" date="2019" name="Int. J. Syst. Evol. Microbiol.">
        <title>The Global Catalogue of Microorganisms (GCM) 10K type strain sequencing project: providing services to taxonomists for standard genome sequencing and annotation.</title>
        <authorList>
            <consortium name="The Broad Institute Genomics Platform"/>
            <consortium name="The Broad Institute Genome Sequencing Center for Infectious Disease"/>
            <person name="Wu L."/>
            <person name="Ma J."/>
        </authorList>
    </citation>
    <scope>NUCLEOTIDE SEQUENCE [LARGE SCALE GENOMIC DNA]</scope>
    <source>
        <strain evidence="6">TISTR 932</strain>
    </source>
</reference>
<dbReference type="NCBIfam" id="TIGR00350">
    <property type="entry name" value="lytR_cpsA_psr"/>
    <property type="match status" value="1"/>
</dbReference>
<evidence type="ECO:0000256" key="2">
    <source>
        <dbReference type="SAM" id="MobiDB-lite"/>
    </source>
</evidence>
<comment type="caution">
    <text evidence="5">The sequence shown here is derived from an EMBL/GenBank/DDBJ whole genome shotgun (WGS) entry which is preliminary data.</text>
</comment>
<name>A0ABW5TJZ3_9ENTE</name>
<dbReference type="InterPro" id="IPR050922">
    <property type="entry name" value="LytR/CpsA/Psr_CW_biosynth"/>
</dbReference>
<proteinExistence type="inferred from homology"/>
<dbReference type="InterPro" id="IPR004474">
    <property type="entry name" value="LytR_CpsA_psr"/>
</dbReference>
<dbReference type="PANTHER" id="PTHR33392:SF6">
    <property type="entry name" value="POLYISOPRENYL-TEICHOIC ACID--PEPTIDOGLYCAN TEICHOIC ACID TRANSFERASE TAGU"/>
    <property type="match status" value="1"/>
</dbReference>
<feature type="compositionally biased region" description="Low complexity" evidence="2">
    <location>
        <begin position="354"/>
        <end position="364"/>
    </location>
</feature>
<feature type="compositionally biased region" description="Acidic residues" evidence="2">
    <location>
        <begin position="365"/>
        <end position="378"/>
    </location>
</feature>
<evidence type="ECO:0000313" key="6">
    <source>
        <dbReference type="Proteomes" id="UP001597427"/>
    </source>
</evidence>
<feature type="region of interest" description="Disordered" evidence="2">
    <location>
        <begin position="345"/>
        <end position="378"/>
    </location>
</feature>
<accession>A0ABW5TJZ3</accession>
<dbReference type="PANTHER" id="PTHR33392">
    <property type="entry name" value="POLYISOPRENYL-TEICHOIC ACID--PEPTIDOGLYCAN TEICHOIC ACID TRANSFERASE TAGU"/>
    <property type="match status" value="1"/>
</dbReference>
<keyword evidence="6" id="KW-1185">Reference proteome</keyword>
<protein>
    <submittedName>
        <fullName evidence="5">LCP family protein</fullName>
    </submittedName>
</protein>
<evidence type="ECO:0000313" key="5">
    <source>
        <dbReference type="EMBL" id="MFD2729119.1"/>
    </source>
</evidence>
<keyword evidence="3" id="KW-0732">Signal</keyword>
<dbReference type="Pfam" id="PF03816">
    <property type="entry name" value="LytR_cpsA_psr"/>
    <property type="match status" value="1"/>
</dbReference>
<feature type="domain" description="Cell envelope-related transcriptional attenuator" evidence="4">
    <location>
        <begin position="82"/>
        <end position="230"/>
    </location>
</feature>
<dbReference type="RefSeq" id="WP_379981176.1">
    <property type="nucleotide sequence ID" value="NZ_JBHUMO010000043.1"/>
</dbReference>
<dbReference type="Gene3D" id="3.40.630.190">
    <property type="entry name" value="LCP protein"/>
    <property type="match status" value="1"/>
</dbReference>
<gene>
    <name evidence="5" type="ORF">ACFSR0_06755</name>
</gene>
<feature type="chain" id="PRO_5046401501" evidence="3">
    <location>
        <begin position="27"/>
        <end position="378"/>
    </location>
</feature>
<evidence type="ECO:0000256" key="3">
    <source>
        <dbReference type="SAM" id="SignalP"/>
    </source>
</evidence>
<feature type="signal peptide" evidence="3">
    <location>
        <begin position="1"/>
        <end position="26"/>
    </location>
</feature>
<evidence type="ECO:0000259" key="4">
    <source>
        <dbReference type="Pfam" id="PF03816"/>
    </source>
</evidence>
<organism evidence="5 6">
    <name type="scientific">Enterococcus camelliae</name>
    <dbReference type="NCBI Taxonomy" id="453959"/>
    <lineage>
        <taxon>Bacteria</taxon>
        <taxon>Bacillati</taxon>
        <taxon>Bacillota</taxon>
        <taxon>Bacilli</taxon>
        <taxon>Lactobacillales</taxon>
        <taxon>Enterococcaceae</taxon>
        <taxon>Enterococcus</taxon>
    </lineage>
</organism>
<dbReference type="Proteomes" id="UP001597427">
    <property type="component" value="Unassembled WGS sequence"/>
</dbReference>